<dbReference type="EMBL" id="CP011125">
    <property type="protein sequence ID" value="AKF07362.1"/>
    <property type="molecule type" value="Genomic_DNA"/>
</dbReference>
<protein>
    <submittedName>
        <fullName evidence="2">Uncharacterized protein</fullName>
    </submittedName>
</protein>
<reference evidence="2 3" key="1">
    <citation type="submission" date="2015-03" db="EMBL/GenBank/DDBJ databases">
        <title>Genome assembly of Sandaracinus amylolyticus DSM 53668.</title>
        <authorList>
            <person name="Sharma G."/>
            <person name="Subramanian S."/>
        </authorList>
    </citation>
    <scope>NUCLEOTIDE SEQUENCE [LARGE SCALE GENOMIC DNA]</scope>
    <source>
        <strain evidence="2 3">DSM 53668</strain>
    </source>
</reference>
<dbReference type="OrthoDB" id="9833890at2"/>
<dbReference type="AlphaFoldDB" id="A0A0F6W4N0"/>
<feature type="region of interest" description="Disordered" evidence="1">
    <location>
        <begin position="96"/>
        <end position="126"/>
    </location>
</feature>
<proteinExistence type="predicted"/>
<dbReference type="RefSeq" id="WP_053234632.1">
    <property type="nucleotide sequence ID" value="NZ_CP011125.1"/>
</dbReference>
<evidence type="ECO:0000313" key="2">
    <source>
        <dbReference type="EMBL" id="AKF07362.1"/>
    </source>
</evidence>
<dbReference type="KEGG" id="samy:DB32_004511"/>
<evidence type="ECO:0000313" key="3">
    <source>
        <dbReference type="Proteomes" id="UP000034883"/>
    </source>
</evidence>
<dbReference type="Proteomes" id="UP000034883">
    <property type="component" value="Chromosome"/>
</dbReference>
<keyword evidence="3" id="KW-1185">Reference proteome</keyword>
<name>A0A0F6W4N0_9BACT</name>
<sequence>MTTIKKSPFERFDIDPRGGPVAITERLRELAEETTDADERAAIRAAWEELTLHPLRRLTAALDSFPESRAAMGTPPRRAAPIASDAPLDLPDLIARPRARAALPPPTDDERALLAPPSPTDPLGRR</sequence>
<accession>A0A0F6W4N0</accession>
<evidence type="ECO:0000256" key="1">
    <source>
        <dbReference type="SAM" id="MobiDB-lite"/>
    </source>
</evidence>
<organism evidence="2 3">
    <name type="scientific">Sandaracinus amylolyticus</name>
    <dbReference type="NCBI Taxonomy" id="927083"/>
    <lineage>
        <taxon>Bacteria</taxon>
        <taxon>Pseudomonadati</taxon>
        <taxon>Myxococcota</taxon>
        <taxon>Polyangia</taxon>
        <taxon>Polyangiales</taxon>
        <taxon>Sandaracinaceae</taxon>
        <taxon>Sandaracinus</taxon>
    </lineage>
</organism>
<gene>
    <name evidence="2" type="ORF">DB32_004511</name>
</gene>
<dbReference type="STRING" id="927083.DB32_004511"/>